<dbReference type="GO" id="GO:0003723">
    <property type="term" value="F:RNA binding"/>
    <property type="evidence" value="ECO:0007669"/>
    <property type="project" value="InterPro"/>
</dbReference>
<comment type="caution">
    <text evidence="3">The sequence shown here is derived from an EMBL/GenBank/DDBJ whole genome shotgun (WGS) entry which is preliminary data.</text>
</comment>
<accession>A0AAE2CPB6</accession>
<sequence length="183" mass="20453">MSGRHLDPVAVIIGLGACSHICALKLGKEIHGLAIRNSSIDYDNVKNALITLYCRCGDLMHAYIVFTLIEAKNIISWNSIISGFSRWDRSEEATFLFRELLLAGIEPNYVTLAGILPLCARVANLQHGKEFHCYIARREEFQGPPGTSKKIWNDTENLPASCYWIRHYLIKSGDHSGSAMKMG</sequence>
<dbReference type="Pfam" id="PF01535">
    <property type="entry name" value="PPR"/>
    <property type="match status" value="2"/>
</dbReference>
<dbReference type="PROSITE" id="PS51257">
    <property type="entry name" value="PROKAR_LIPOPROTEIN"/>
    <property type="match status" value="1"/>
</dbReference>
<dbReference type="InterPro" id="IPR011990">
    <property type="entry name" value="TPR-like_helical_dom_sf"/>
</dbReference>
<keyword evidence="4" id="KW-1185">Reference proteome</keyword>
<evidence type="ECO:0000256" key="1">
    <source>
        <dbReference type="ARBA" id="ARBA00022737"/>
    </source>
</evidence>
<dbReference type="NCBIfam" id="TIGR00756">
    <property type="entry name" value="PPR"/>
    <property type="match status" value="1"/>
</dbReference>
<feature type="repeat" description="PPR" evidence="2">
    <location>
        <begin position="73"/>
        <end position="107"/>
    </location>
</feature>
<proteinExistence type="predicted"/>
<dbReference type="Gene3D" id="1.25.40.10">
    <property type="entry name" value="Tetratricopeptide repeat domain"/>
    <property type="match status" value="1"/>
</dbReference>
<reference evidence="3" key="1">
    <citation type="submission" date="2020-06" db="EMBL/GenBank/DDBJ databases">
        <authorList>
            <person name="Li T."/>
            <person name="Hu X."/>
            <person name="Zhang T."/>
            <person name="Song X."/>
            <person name="Zhang H."/>
            <person name="Dai N."/>
            <person name="Sheng W."/>
            <person name="Hou X."/>
            <person name="Wei L."/>
        </authorList>
    </citation>
    <scope>NUCLEOTIDE SEQUENCE</scope>
    <source>
        <strain evidence="3">3651</strain>
        <tissue evidence="3">Leaf</tissue>
    </source>
</reference>
<protein>
    <submittedName>
        <fullName evidence="3">Pentatricopeptide repeat-containing protein</fullName>
    </submittedName>
</protein>
<evidence type="ECO:0000256" key="2">
    <source>
        <dbReference type="PROSITE-ProRule" id="PRU00708"/>
    </source>
</evidence>
<dbReference type="EMBL" id="JACGWO010000004">
    <property type="protein sequence ID" value="KAK4429561.1"/>
    <property type="molecule type" value="Genomic_DNA"/>
</dbReference>
<dbReference type="InterPro" id="IPR002885">
    <property type="entry name" value="PPR_rpt"/>
</dbReference>
<gene>
    <name evidence="3" type="ORF">Salat_1256700</name>
</gene>
<evidence type="ECO:0000313" key="4">
    <source>
        <dbReference type="Proteomes" id="UP001293254"/>
    </source>
</evidence>
<dbReference type="FunFam" id="1.25.40.10:FF:000627">
    <property type="entry name" value="Pentatricopeptide repeat-containing protein"/>
    <property type="match status" value="1"/>
</dbReference>
<dbReference type="Proteomes" id="UP001293254">
    <property type="component" value="Unassembled WGS sequence"/>
</dbReference>
<keyword evidence="1" id="KW-0677">Repeat</keyword>
<dbReference type="InterPro" id="IPR046960">
    <property type="entry name" value="PPR_At4g14850-like_plant"/>
</dbReference>
<evidence type="ECO:0000313" key="3">
    <source>
        <dbReference type="EMBL" id="KAK4429561.1"/>
    </source>
</evidence>
<dbReference type="PANTHER" id="PTHR47926:SF354">
    <property type="entry name" value="REPEAT (PPR-LIKE) SUPERFAMILY PROTEIN, PUTATIVE-RELATED"/>
    <property type="match status" value="1"/>
</dbReference>
<name>A0AAE2CPB6_9LAMI</name>
<organism evidence="3 4">
    <name type="scientific">Sesamum alatum</name>
    <dbReference type="NCBI Taxonomy" id="300844"/>
    <lineage>
        <taxon>Eukaryota</taxon>
        <taxon>Viridiplantae</taxon>
        <taxon>Streptophyta</taxon>
        <taxon>Embryophyta</taxon>
        <taxon>Tracheophyta</taxon>
        <taxon>Spermatophyta</taxon>
        <taxon>Magnoliopsida</taxon>
        <taxon>eudicotyledons</taxon>
        <taxon>Gunneridae</taxon>
        <taxon>Pentapetalae</taxon>
        <taxon>asterids</taxon>
        <taxon>lamiids</taxon>
        <taxon>Lamiales</taxon>
        <taxon>Pedaliaceae</taxon>
        <taxon>Sesamum</taxon>
    </lineage>
</organism>
<dbReference type="PROSITE" id="PS51375">
    <property type="entry name" value="PPR"/>
    <property type="match status" value="1"/>
</dbReference>
<dbReference type="AlphaFoldDB" id="A0AAE2CPB6"/>
<dbReference type="GO" id="GO:0009451">
    <property type="term" value="P:RNA modification"/>
    <property type="evidence" value="ECO:0007669"/>
    <property type="project" value="InterPro"/>
</dbReference>
<dbReference type="PANTHER" id="PTHR47926">
    <property type="entry name" value="PENTATRICOPEPTIDE REPEAT-CONTAINING PROTEIN"/>
    <property type="match status" value="1"/>
</dbReference>
<reference evidence="3" key="2">
    <citation type="journal article" date="2024" name="Plant">
        <title>Genomic evolution and insights into agronomic trait innovations of Sesamum species.</title>
        <authorList>
            <person name="Miao H."/>
            <person name="Wang L."/>
            <person name="Qu L."/>
            <person name="Liu H."/>
            <person name="Sun Y."/>
            <person name="Le M."/>
            <person name="Wang Q."/>
            <person name="Wei S."/>
            <person name="Zheng Y."/>
            <person name="Lin W."/>
            <person name="Duan Y."/>
            <person name="Cao H."/>
            <person name="Xiong S."/>
            <person name="Wang X."/>
            <person name="Wei L."/>
            <person name="Li C."/>
            <person name="Ma Q."/>
            <person name="Ju M."/>
            <person name="Zhao R."/>
            <person name="Li G."/>
            <person name="Mu C."/>
            <person name="Tian Q."/>
            <person name="Mei H."/>
            <person name="Zhang T."/>
            <person name="Gao T."/>
            <person name="Zhang H."/>
        </authorList>
    </citation>
    <scope>NUCLEOTIDE SEQUENCE</scope>
    <source>
        <strain evidence="3">3651</strain>
    </source>
</reference>